<dbReference type="Pfam" id="PF00903">
    <property type="entry name" value="Glyoxalase"/>
    <property type="match status" value="1"/>
</dbReference>
<dbReference type="SUPFAM" id="SSF54593">
    <property type="entry name" value="Glyoxalase/Bleomycin resistance protein/Dihydroxybiphenyl dioxygenase"/>
    <property type="match status" value="1"/>
</dbReference>
<dbReference type="EMBL" id="JAFIDA010000001">
    <property type="protein sequence ID" value="MBP1326319.1"/>
    <property type="molecule type" value="Genomic_DNA"/>
</dbReference>
<protein>
    <submittedName>
        <fullName evidence="2">Enzyme related to lactoylglutathione lyase</fullName>
    </submittedName>
</protein>
<keyword evidence="2" id="KW-0456">Lyase</keyword>
<dbReference type="CDD" id="cd07247">
    <property type="entry name" value="SgaA_N_like"/>
    <property type="match status" value="1"/>
</dbReference>
<accession>A0A940PW03</accession>
<dbReference type="Gene3D" id="3.10.180.10">
    <property type="entry name" value="2,3-Dihydroxybiphenyl 1,2-Dioxygenase, domain 1"/>
    <property type="match status" value="1"/>
</dbReference>
<dbReference type="InterPro" id="IPR029068">
    <property type="entry name" value="Glyas_Bleomycin-R_OHBP_Dase"/>
</dbReference>
<dbReference type="AlphaFoldDB" id="A0A940PW03"/>
<dbReference type="GO" id="GO:0016829">
    <property type="term" value="F:lyase activity"/>
    <property type="evidence" value="ECO:0007669"/>
    <property type="project" value="UniProtKB-KW"/>
</dbReference>
<evidence type="ECO:0000313" key="2">
    <source>
        <dbReference type="EMBL" id="MBP1326319.1"/>
    </source>
</evidence>
<dbReference type="PANTHER" id="PTHR33993">
    <property type="entry name" value="GLYOXALASE-RELATED"/>
    <property type="match status" value="1"/>
</dbReference>
<feature type="domain" description="VOC" evidence="1">
    <location>
        <begin position="7"/>
        <end position="117"/>
    </location>
</feature>
<proteinExistence type="predicted"/>
<name>A0A940PW03_9MICO</name>
<sequence length="118" mass="12126">MSQHRRVFDYIELGAPDIAAAKRFYAEAFGWAFTDYGPGYAGIQDPAGGGEVGGLDAGTTPTAGGPLVLLYAEDLDSTVAAVVAAGGTITNGTYAFPGGRRAHFRDVAGNELGVWSVA</sequence>
<dbReference type="PROSITE" id="PS51819">
    <property type="entry name" value="VOC"/>
    <property type="match status" value="1"/>
</dbReference>
<dbReference type="PANTHER" id="PTHR33993:SF1">
    <property type="entry name" value="GLYOXALASE FAMILY PROTEIN"/>
    <property type="match status" value="1"/>
</dbReference>
<dbReference type="Proteomes" id="UP000675163">
    <property type="component" value="Unassembled WGS sequence"/>
</dbReference>
<gene>
    <name evidence="2" type="ORF">JOF28_001551</name>
</gene>
<dbReference type="InterPro" id="IPR052164">
    <property type="entry name" value="Anthracycline_SecMetBiosynth"/>
</dbReference>
<dbReference type="InterPro" id="IPR037523">
    <property type="entry name" value="VOC_core"/>
</dbReference>
<organism evidence="2 3">
    <name type="scientific">Leucobacter exalbidus</name>
    <dbReference type="NCBI Taxonomy" id="662960"/>
    <lineage>
        <taxon>Bacteria</taxon>
        <taxon>Bacillati</taxon>
        <taxon>Actinomycetota</taxon>
        <taxon>Actinomycetes</taxon>
        <taxon>Micrococcales</taxon>
        <taxon>Microbacteriaceae</taxon>
        <taxon>Leucobacter</taxon>
    </lineage>
</organism>
<evidence type="ECO:0000313" key="3">
    <source>
        <dbReference type="Proteomes" id="UP000675163"/>
    </source>
</evidence>
<evidence type="ECO:0000259" key="1">
    <source>
        <dbReference type="PROSITE" id="PS51819"/>
    </source>
</evidence>
<dbReference type="RefSeq" id="WP_209705251.1">
    <property type="nucleotide sequence ID" value="NZ_JAFIDA010000001.1"/>
</dbReference>
<comment type="caution">
    <text evidence="2">The sequence shown here is derived from an EMBL/GenBank/DDBJ whole genome shotgun (WGS) entry which is preliminary data.</text>
</comment>
<keyword evidence="3" id="KW-1185">Reference proteome</keyword>
<reference evidence="2" key="1">
    <citation type="submission" date="2021-02" db="EMBL/GenBank/DDBJ databases">
        <title>Sequencing the genomes of 1000 actinobacteria strains.</title>
        <authorList>
            <person name="Klenk H.-P."/>
        </authorList>
    </citation>
    <scope>NUCLEOTIDE SEQUENCE</scope>
    <source>
        <strain evidence="2">DSM 22850</strain>
    </source>
</reference>
<dbReference type="InterPro" id="IPR004360">
    <property type="entry name" value="Glyas_Fos-R_dOase_dom"/>
</dbReference>